<gene>
    <name evidence="1" type="ORF">E5358_01205</name>
</gene>
<reference evidence="1" key="1">
    <citation type="submission" date="2019-04" db="EMBL/GenBank/DDBJ databases">
        <title>Microbes associate with the intestines of laboratory mice.</title>
        <authorList>
            <person name="Navarre W."/>
            <person name="Wong E."/>
            <person name="Huang K."/>
            <person name="Tropini C."/>
            <person name="Ng K."/>
            <person name="Yu B."/>
        </authorList>
    </citation>
    <scope>NUCLEOTIDE SEQUENCE</scope>
    <source>
        <strain evidence="1">NM73_A23</strain>
    </source>
</reference>
<comment type="caution">
    <text evidence="1">The sequence shown here is derived from an EMBL/GenBank/DDBJ whole genome shotgun (WGS) entry which is preliminary data.</text>
</comment>
<accession>A0AC61QTA3</accession>
<sequence>MKKNYFVFLIMSLFISLVAMTACSSDDDPKKIELADGTPAKLNLTANQTNGVVNFTASASWSAWTAKTTNGGPEEVDWLTIGESRGSAGTASITITLEPNKTGKSRTAYIVIICEDEKIVIEITQTVEDDLASGHIKIICTANYGEGIPTETTVTTVEYGRDNRPIQMKSAWRENYTSISGVGYRDIVQTYDFVWGENSVTINGSDVETDHSGNVVQGEKSHHVAKIEGKRVVSGSYSWDNERPSLWTASYDSNGHLLTTKNQDGKTVWDSYSLTWDNYLLKKIETSYGGVVNLAYSDESLRNHHRTFDLNWVLPQDMEHYDFAAGDVTRHFAVFGFMGEPSPLLATEISESDSGGTRSCRMIYKENSMERTVVRVEYYNNGRQSYSYEYEINYVNVL</sequence>
<name>A0AC61QTA3_9BACT</name>
<dbReference type="EMBL" id="SRZC01000002">
    <property type="protein sequence ID" value="TGX83826.1"/>
    <property type="molecule type" value="Genomic_DNA"/>
</dbReference>
<dbReference type="Proteomes" id="UP000308886">
    <property type="component" value="Unassembled WGS sequence"/>
</dbReference>
<organism evidence="1 2">
    <name type="scientific">Palleniella muris</name>
    <dbReference type="NCBI Taxonomy" id="3038145"/>
    <lineage>
        <taxon>Bacteria</taxon>
        <taxon>Pseudomonadati</taxon>
        <taxon>Bacteroidota</taxon>
        <taxon>Bacteroidia</taxon>
        <taxon>Bacteroidales</taxon>
        <taxon>Prevotellaceae</taxon>
        <taxon>Palleniella</taxon>
    </lineage>
</organism>
<evidence type="ECO:0000313" key="1">
    <source>
        <dbReference type="EMBL" id="TGX83826.1"/>
    </source>
</evidence>
<protein>
    <submittedName>
        <fullName evidence="1">Uncharacterized protein</fullName>
    </submittedName>
</protein>
<keyword evidence="2" id="KW-1185">Reference proteome</keyword>
<evidence type="ECO:0000313" key="2">
    <source>
        <dbReference type="Proteomes" id="UP000308886"/>
    </source>
</evidence>
<proteinExistence type="predicted"/>